<dbReference type="EMBL" id="VSRR010005359">
    <property type="protein sequence ID" value="MPC42235.1"/>
    <property type="molecule type" value="Genomic_DNA"/>
</dbReference>
<keyword evidence="1" id="KW-1133">Transmembrane helix</keyword>
<protein>
    <submittedName>
        <fullName evidence="2">Uncharacterized protein</fullName>
    </submittedName>
</protein>
<reference evidence="2 3" key="1">
    <citation type="submission" date="2019-05" db="EMBL/GenBank/DDBJ databases">
        <title>Another draft genome of Portunus trituberculatus and its Hox gene families provides insights of decapod evolution.</title>
        <authorList>
            <person name="Jeong J.-H."/>
            <person name="Song I."/>
            <person name="Kim S."/>
            <person name="Choi T."/>
            <person name="Kim D."/>
            <person name="Ryu S."/>
            <person name="Kim W."/>
        </authorList>
    </citation>
    <scope>NUCLEOTIDE SEQUENCE [LARGE SCALE GENOMIC DNA]</scope>
    <source>
        <tissue evidence="2">Muscle</tissue>
    </source>
</reference>
<comment type="caution">
    <text evidence="2">The sequence shown here is derived from an EMBL/GenBank/DDBJ whole genome shotgun (WGS) entry which is preliminary data.</text>
</comment>
<name>A0A5B7F9G9_PORTR</name>
<sequence>MWCETVPATHSCIPDTATSRAVRAATARNTAFSSVCTLLLFLSIHALCPVIHLRCLFACPCPLLFNFVCCFGLSPIAR</sequence>
<proteinExistence type="predicted"/>
<organism evidence="2 3">
    <name type="scientific">Portunus trituberculatus</name>
    <name type="common">Swimming crab</name>
    <name type="synonym">Neptunus trituberculatus</name>
    <dbReference type="NCBI Taxonomy" id="210409"/>
    <lineage>
        <taxon>Eukaryota</taxon>
        <taxon>Metazoa</taxon>
        <taxon>Ecdysozoa</taxon>
        <taxon>Arthropoda</taxon>
        <taxon>Crustacea</taxon>
        <taxon>Multicrustacea</taxon>
        <taxon>Malacostraca</taxon>
        <taxon>Eumalacostraca</taxon>
        <taxon>Eucarida</taxon>
        <taxon>Decapoda</taxon>
        <taxon>Pleocyemata</taxon>
        <taxon>Brachyura</taxon>
        <taxon>Eubrachyura</taxon>
        <taxon>Portunoidea</taxon>
        <taxon>Portunidae</taxon>
        <taxon>Portuninae</taxon>
        <taxon>Portunus</taxon>
    </lineage>
</organism>
<keyword evidence="1" id="KW-0472">Membrane</keyword>
<dbReference type="Proteomes" id="UP000324222">
    <property type="component" value="Unassembled WGS sequence"/>
</dbReference>
<accession>A0A5B7F9G9</accession>
<keyword evidence="1" id="KW-0812">Transmembrane</keyword>
<evidence type="ECO:0000313" key="2">
    <source>
        <dbReference type="EMBL" id="MPC42235.1"/>
    </source>
</evidence>
<feature type="transmembrane region" description="Helical" evidence="1">
    <location>
        <begin position="30"/>
        <end position="48"/>
    </location>
</feature>
<keyword evidence="3" id="KW-1185">Reference proteome</keyword>
<dbReference type="AlphaFoldDB" id="A0A5B7F9G9"/>
<gene>
    <name evidence="2" type="ORF">E2C01_035851</name>
</gene>
<evidence type="ECO:0000313" key="3">
    <source>
        <dbReference type="Proteomes" id="UP000324222"/>
    </source>
</evidence>
<evidence type="ECO:0000256" key="1">
    <source>
        <dbReference type="SAM" id="Phobius"/>
    </source>
</evidence>